<evidence type="ECO:0000313" key="4">
    <source>
        <dbReference type="EMBL" id="KPL14741.1"/>
    </source>
</evidence>
<dbReference type="PROSITE" id="PS01078">
    <property type="entry name" value="MOCF_BIOSYNTHESIS_1"/>
    <property type="match status" value="1"/>
</dbReference>
<dbReference type="SUPFAM" id="SSF53218">
    <property type="entry name" value="Molybdenum cofactor biosynthesis proteins"/>
    <property type="match status" value="1"/>
</dbReference>
<dbReference type="Proteomes" id="UP000050975">
    <property type="component" value="Unassembled WGS sequence"/>
</dbReference>
<organism evidence="4 5">
    <name type="scientific">candidate division WOR_3 bacterium SM1_77</name>
    <dbReference type="NCBI Taxonomy" id="1703778"/>
    <lineage>
        <taxon>Bacteria</taxon>
        <taxon>Bacteria division WOR-3</taxon>
    </lineage>
</organism>
<feature type="domain" description="MOSC" evidence="3">
    <location>
        <begin position="17"/>
        <end position="142"/>
    </location>
</feature>
<evidence type="ECO:0000256" key="1">
    <source>
        <dbReference type="ARBA" id="ARBA00005046"/>
    </source>
</evidence>
<sequence>MHVVSVNISTETGTIKHPVPELTIDEKGGVDDAHAGSWHRQVSLLAQESVDRFAEKMTRKIKPGEFAENITTQGIDLGTVSILDRFVIGDVELEVTQIGKECHGERCAIFLEVGKCVMPKEGIFCRVCSTGTIRPGDSITYLPRPLRLRVITLSDRAQRGEYEDLSGPRVREILTEFFRDKRWRIEIESQLVGDEAEQLRLELESARDAGVDVVITTGGTGVGPRDITPEVVLSVCDKVVPGVMEHIRLKYGGNKPNALLSRGIAGVMKQTLIYTLPGSVRAVNEYMEEILKTMEHLIRMIHGLGH</sequence>
<dbReference type="Pfam" id="PF00994">
    <property type="entry name" value="MoCF_biosynth"/>
    <property type="match status" value="1"/>
</dbReference>
<dbReference type="Gene3D" id="2.40.33.20">
    <property type="entry name" value="PK beta-barrel domain-like"/>
    <property type="match status" value="1"/>
</dbReference>
<accession>A0A0S8K1E7</accession>
<dbReference type="InterPro" id="IPR011037">
    <property type="entry name" value="Pyrv_Knase-like_insert_dom_sf"/>
</dbReference>
<dbReference type="GO" id="GO:0006777">
    <property type="term" value="P:Mo-molybdopterin cofactor biosynthetic process"/>
    <property type="evidence" value="ECO:0007669"/>
    <property type="project" value="UniProtKB-KW"/>
</dbReference>
<dbReference type="GO" id="GO:0030151">
    <property type="term" value="F:molybdenum ion binding"/>
    <property type="evidence" value="ECO:0007669"/>
    <property type="project" value="InterPro"/>
</dbReference>
<dbReference type="InterPro" id="IPR001453">
    <property type="entry name" value="MoaB/Mog_dom"/>
</dbReference>
<dbReference type="PROSITE" id="PS51340">
    <property type="entry name" value="MOSC"/>
    <property type="match status" value="1"/>
</dbReference>
<dbReference type="InterPro" id="IPR005302">
    <property type="entry name" value="MoCF_Sase_C"/>
</dbReference>
<comment type="pathway">
    <text evidence="1">Cofactor biosynthesis; molybdopterin biosynthesis.</text>
</comment>
<comment type="caution">
    <text evidence="4">The sequence shown here is derived from an EMBL/GenBank/DDBJ whole genome shotgun (WGS) entry which is preliminary data.</text>
</comment>
<dbReference type="PATRIC" id="fig|1703778.3.peg.159"/>
<keyword evidence="2" id="KW-0501">Molybdenum cofactor biosynthesis</keyword>
<dbReference type="GO" id="GO:0003824">
    <property type="term" value="F:catalytic activity"/>
    <property type="evidence" value="ECO:0007669"/>
    <property type="project" value="InterPro"/>
</dbReference>
<protein>
    <submittedName>
        <fullName evidence="4">Molybdenum cofactor synthesis protein</fullName>
    </submittedName>
</protein>
<dbReference type="Gene3D" id="3.40.980.10">
    <property type="entry name" value="MoaB/Mog-like domain"/>
    <property type="match status" value="1"/>
</dbReference>
<evidence type="ECO:0000256" key="2">
    <source>
        <dbReference type="ARBA" id="ARBA00023150"/>
    </source>
</evidence>
<dbReference type="GO" id="GO:0030170">
    <property type="term" value="F:pyridoxal phosphate binding"/>
    <property type="evidence" value="ECO:0007669"/>
    <property type="project" value="InterPro"/>
</dbReference>
<dbReference type="Pfam" id="PF03473">
    <property type="entry name" value="MOSC"/>
    <property type="match status" value="1"/>
</dbReference>
<dbReference type="InterPro" id="IPR036425">
    <property type="entry name" value="MoaB/Mog-like_dom_sf"/>
</dbReference>
<evidence type="ECO:0000313" key="5">
    <source>
        <dbReference type="Proteomes" id="UP000050975"/>
    </source>
</evidence>
<dbReference type="EMBL" id="LJVE01000037">
    <property type="protein sequence ID" value="KPL14741.1"/>
    <property type="molecule type" value="Genomic_DNA"/>
</dbReference>
<reference evidence="4 5" key="1">
    <citation type="journal article" date="2015" name="Microbiome">
        <title>Genomic resolution of linkages in carbon, nitrogen, and sulfur cycling among widespread estuary sediment bacteria.</title>
        <authorList>
            <person name="Baker B.J."/>
            <person name="Lazar C.S."/>
            <person name="Teske A.P."/>
            <person name="Dick G.J."/>
        </authorList>
    </citation>
    <scope>NUCLEOTIDE SEQUENCE [LARGE SCALE GENOMIC DNA]</scope>
    <source>
        <strain evidence="4">SM1_77</strain>
    </source>
</reference>
<proteinExistence type="predicted"/>
<dbReference type="InterPro" id="IPR008284">
    <property type="entry name" value="MoCF_biosynth_CS"/>
</dbReference>
<name>A0A0S8K1E7_UNCW3</name>
<dbReference type="PANTHER" id="PTHR43764:SF1">
    <property type="entry name" value="MOLYBDOPTERIN MOLYBDOTRANSFERASE"/>
    <property type="match status" value="1"/>
</dbReference>
<dbReference type="UniPathway" id="UPA00344"/>
<gene>
    <name evidence="4" type="ORF">AMJ74_02825</name>
</gene>
<evidence type="ECO:0000259" key="3">
    <source>
        <dbReference type="PROSITE" id="PS51340"/>
    </source>
</evidence>
<dbReference type="CDD" id="cd00886">
    <property type="entry name" value="MogA_MoaB"/>
    <property type="match status" value="1"/>
</dbReference>
<dbReference type="AlphaFoldDB" id="A0A0S8K1E7"/>
<dbReference type="NCBIfam" id="TIGR00177">
    <property type="entry name" value="molyb_syn"/>
    <property type="match status" value="1"/>
</dbReference>
<dbReference type="SUPFAM" id="SSF50800">
    <property type="entry name" value="PK beta-barrel domain-like"/>
    <property type="match status" value="1"/>
</dbReference>
<dbReference type="SMART" id="SM00852">
    <property type="entry name" value="MoCF_biosynth"/>
    <property type="match status" value="1"/>
</dbReference>
<dbReference type="PANTHER" id="PTHR43764">
    <property type="entry name" value="MOLYBDENUM COFACTOR BIOSYNTHESIS"/>
    <property type="match status" value="1"/>
</dbReference>
<dbReference type="InterPro" id="IPR051920">
    <property type="entry name" value="MPT_Adenylyltrnsfr/MoaC-Rel"/>
</dbReference>